<evidence type="ECO:0000256" key="3">
    <source>
        <dbReference type="ARBA" id="ARBA00023125"/>
    </source>
</evidence>
<dbReference type="Pfam" id="PF03466">
    <property type="entry name" value="LysR_substrate"/>
    <property type="match status" value="1"/>
</dbReference>
<keyword evidence="4" id="KW-0804">Transcription</keyword>
<keyword evidence="2" id="KW-0805">Transcription regulation</keyword>
<dbReference type="SUPFAM" id="SSF46785">
    <property type="entry name" value="Winged helix' DNA-binding domain"/>
    <property type="match status" value="1"/>
</dbReference>
<evidence type="ECO:0000256" key="1">
    <source>
        <dbReference type="ARBA" id="ARBA00009437"/>
    </source>
</evidence>
<dbReference type="EMBL" id="FPBH01000019">
    <property type="protein sequence ID" value="SFU22941.1"/>
    <property type="molecule type" value="Genomic_DNA"/>
</dbReference>
<dbReference type="GO" id="GO:0043565">
    <property type="term" value="F:sequence-specific DNA binding"/>
    <property type="evidence" value="ECO:0007669"/>
    <property type="project" value="TreeGrafter"/>
</dbReference>
<dbReference type="Gene3D" id="3.40.190.290">
    <property type="match status" value="1"/>
</dbReference>
<dbReference type="OrthoDB" id="5525645at2"/>
<dbReference type="PANTHER" id="PTHR30537">
    <property type="entry name" value="HTH-TYPE TRANSCRIPTIONAL REGULATOR"/>
    <property type="match status" value="1"/>
</dbReference>
<dbReference type="PRINTS" id="PR00039">
    <property type="entry name" value="HTHLYSR"/>
</dbReference>
<name>A0A1I7EG96_9BURK</name>
<dbReference type="GO" id="GO:0003700">
    <property type="term" value="F:DNA-binding transcription factor activity"/>
    <property type="evidence" value="ECO:0007669"/>
    <property type="project" value="InterPro"/>
</dbReference>
<dbReference type="InterPro" id="IPR000847">
    <property type="entry name" value="LysR_HTH_N"/>
</dbReference>
<keyword evidence="3" id="KW-0238">DNA-binding</keyword>
<organism evidence="6 7">
    <name type="scientific">Paraburkholderia aspalathi</name>
    <dbReference type="NCBI Taxonomy" id="1324617"/>
    <lineage>
        <taxon>Bacteria</taxon>
        <taxon>Pseudomonadati</taxon>
        <taxon>Pseudomonadota</taxon>
        <taxon>Betaproteobacteria</taxon>
        <taxon>Burkholderiales</taxon>
        <taxon>Burkholderiaceae</taxon>
        <taxon>Paraburkholderia</taxon>
    </lineage>
</organism>
<protein>
    <submittedName>
        <fullName evidence="6">Transcriptional regulator, LysR family</fullName>
    </submittedName>
</protein>
<dbReference type="Gene3D" id="1.10.10.10">
    <property type="entry name" value="Winged helix-like DNA-binding domain superfamily/Winged helix DNA-binding domain"/>
    <property type="match status" value="1"/>
</dbReference>
<dbReference type="SUPFAM" id="SSF53850">
    <property type="entry name" value="Periplasmic binding protein-like II"/>
    <property type="match status" value="1"/>
</dbReference>
<dbReference type="InterPro" id="IPR005119">
    <property type="entry name" value="LysR_subst-bd"/>
</dbReference>
<dbReference type="InterPro" id="IPR058163">
    <property type="entry name" value="LysR-type_TF_proteobact-type"/>
</dbReference>
<reference evidence="6 7" key="1">
    <citation type="submission" date="2016-10" db="EMBL/GenBank/DDBJ databases">
        <authorList>
            <person name="de Groot N.N."/>
        </authorList>
    </citation>
    <scope>NUCLEOTIDE SEQUENCE [LARGE SCALE GENOMIC DNA]</scope>
    <source>
        <strain evidence="6 7">LMG 27731</strain>
    </source>
</reference>
<evidence type="ECO:0000256" key="4">
    <source>
        <dbReference type="ARBA" id="ARBA00023163"/>
    </source>
</evidence>
<dbReference type="AlphaFoldDB" id="A0A1I7EG96"/>
<dbReference type="InterPro" id="IPR036390">
    <property type="entry name" value="WH_DNA-bd_sf"/>
</dbReference>
<evidence type="ECO:0000313" key="6">
    <source>
        <dbReference type="EMBL" id="SFU22941.1"/>
    </source>
</evidence>
<evidence type="ECO:0000259" key="5">
    <source>
        <dbReference type="PROSITE" id="PS50931"/>
    </source>
</evidence>
<dbReference type="FunFam" id="1.10.10.10:FF:000001">
    <property type="entry name" value="LysR family transcriptional regulator"/>
    <property type="match status" value="1"/>
</dbReference>
<evidence type="ECO:0000256" key="2">
    <source>
        <dbReference type="ARBA" id="ARBA00023015"/>
    </source>
</evidence>
<dbReference type="InterPro" id="IPR036388">
    <property type="entry name" value="WH-like_DNA-bd_sf"/>
</dbReference>
<proteinExistence type="inferred from homology"/>
<gene>
    <name evidence="6" type="ORF">SAMN05192563_1019125</name>
</gene>
<dbReference type="PROSITE" id="PS50931">
    <property type="entry name" value="HTH_LYSR"/>
    <property type="match status" value="1"/>
</dbReference>
<evidence type="ECO:0000313" key="7">
    <source>
        <dbReference type="Proteomes" id="UP000198844"/>
    </source>
</evidence>
<dbReference type="CDD" id="cd08474">
    <property type="entry name" value="PBP2_CrgA_like_5"/>
    <property type="match status" value="1"/>
</dbReference>
<dbReference type="RefSeq" id="WP_093640087.1">
    <property type="nucleotide sequence ID" value="NZ_FPBH01000019.1"/>
</dbReference>
<dbReference type="GO" id="GO:0006351">
    <property type="term" value="P:DNA-templated transcription"/>
    <property type="evidence" value="ECO:0007669"/>
    <property type="project" value="TreeGrafter"/>
</dbReference>
<dbReference type="PANTHER" id="PTHR30537:SF1">
    <property type="entry name" value="HTH-TYPE TRANSCRIPTIONAL REGULATOR PGRR"/>
    <property type="match status" value="1"/>
</dbReference>
<comment type="similarity">
    <text evidence="1">Belongs to the LysR transcriptional regulatory family.</text>
</comment>
<dbReference type="Pfam" id="PF00126">
    <property type="entry name" value="HTH_1"/>
    <property type="match status" value="1"/>
</dbReference>
<accession>A0A1I7EG96</accession>
<sequence length="313" mass="34346">MQADKTISHGVLDDLSAFAVVARLRSFSRAAAELNVSNSMLSYTIKRLEDRLGYPLLRRTSRSVAPTAEGQTLLLTLEPALGAIDGALGDLSRIRDRISGTLRVTATRQGYEAVIRPVLADFCTTYPEATVEVIIDYAFRDLVAGCFDAGIRLGEKLEQDMVALPVGPALRMAAVASPEYLSRHSAPSTPDDLQHHRCINYRMETAGSLYSWEFENGGRKLKVALSGPLTFNEPDLMLEAAIDGLGVAYVLEHEAAVHIGTGRLVRVLEDWCPPFPGFFLYYPSRKQVSPVLAALLKHLRYSETRHGQQATSA</sequence>
<feature type="domain" description="HTH lysR-type" evidence="5">
    <location>
        <begin position="12"/>
        <end position="67"/>
    </location>
</feature>
<dbReference type="Proteomes" id="UP000198844">
    <property type="component" value="Unassembled WGS sequence"/>
</dbReference>